<sequence>MAIQHPANLLEVSGAIMRKWIIFFGVISLLTGLMSGCAKKEKAEAKKENVSVVKIHWVVGSAPTRKYEIAGFYKDPSSKGIVVEPDMRSDNPKAILSMIESGNPPDLFSIYSPADMLLYMEKEALLDLSPYMRRYKLDPGNFWTALKPYMQYKGKVYGFPSNCSPFVLFYNKKMFDESGILYPNKHWTWKDLLEAAKKLTKKDKKTGRYTQFGLLSEDPDMFIWQNGGWYYTKDGKKCIINSPEAKWAFRWYYDLRFTHNAMPTPSEVQSLSAHGGGDGSLNLFAAEKVAMFIQGRGMVRILRKNKILDWNIAPVPRGKHKVTKIVSRTYAIPRNCKHKYEAFKFLNYLIGPGQYIIVKSGDGIPSRISMCNSKEFLLDKDFPEEDRNKIYLDEMIYARAPEYSPYVSEIEANRIWQEEINLCWNKKQSPDETLNKIAARINKIIQQNLAKKKQK</sequence>
<dbReference type="PANTHER" id="PTHR43649">
    <property type="entry name" value="ARABINOSE-BINDING PROTEIN-RELATED"/>
    <property type="match status" value="1"/>
</dbReference>
<reference evidence="6 7" key="1">
    <citation type="journal article" date="2016" name="Environ. Microbiol.">
        <title>Genomic resolution of a cold subsurface aquifer community provides metabolic insights for novel microbes adapted to high CO concentrations.</title>
        <authorList>
            <person name="Probst A.J."/>
            <person name="Castelle C.J."/>
            <person name="Singh A."/>
            <person name="Brown C.T."/>
            <person name="Anantharaman K."/>
            <person name="Sharon I."/>
            <person name="Hug L.A."/>
            <person name="Burstein D."/>
            <person name="Emerson J.B."/>
            <person name="Thomas B.C."/>
            <person name="Banfield J.F."/>
        </authorList>
    </citation>
    <scope>NUCLEOTIDE SEQUENCE [LARGE SCALE GENOMIC DNA]</scope>
    <source>
        <strain evidence="6">CG1_02_38_46</strain>
    </source>
</reference>
<gene>
    <name evidence="6" type="ORF">AUJ66_02210</name>
</gene>
<keyword evidence="4" id="KW-0732">Signal</keyword>
<evidence type="ECO:0000256" key="2">
    <source>
        <dbReference type="ARBA" id="ARBA00008520"/>
    </source>
</evidence>
<dbReference type="Gene3D" id="3.40.190.10">
    <property type="entry name" value="Periplasmic binding protein-like II"/>
    <property type="match status" value="1"/>
</dbReference>
<comment type="similarity">
    <text evidence="2">Belongs to the bacterial solute-binding protein 1 family.</text>
</comment>
<evidence type="ECO:0008006" key="8">
    <source>
        <dbReference type="Google" id="ProtNLM"/>
    </source>
</evidence>
<accession>A0A1J4SIA0</accession>
<dbReference type="EMBL" id="MNUO01000034">
    <property type="protein sequence ID" value="OIN97790.1"/>
    <property type="molecule type" value="Genomic_DNA"/>
</dbReference>
<proteinExistence type="inferred from homology"/>
<comment type="caution">
    <text evidence="6">The sequence shown here is derived from an EMBL/GenBank/DDBJ whole genome shotgun (WGS) entry which is preliminary data.</text>
</comment>
<dbReference type="SUPFAM" id="SSF53850">
    <property type="entry name" value="Periplasmic binding protein-like II"/>
    <property type="match status" value="1"/>
</dbReference>
<keyword evidence="5" id="KW-0812">Transmembrane</keyword>
<dbReference type="InterPro" id="IPR050490">
    <property type="entry name" value="Bact_solute-bd_prot1"/>
</dbReference>
<dbReference type="Proteomes" id="UP000182278">
    <property type="component" value="Unassembled WGS sequence"/>
</dbReference>
<evidence type="ECO:0000256" key="5">
    <source>
        <dbReference type="SAM" id="Phobius"/>
    </source>
</evidence>
<evidence type="ECO:0000313" key="7">
    <source>
        <dbReference type="Proteomes" id="UP000182278"/>
    </source>
</evidence>
<evidence type="ECO:0000256" key="4">
    <source>
        <dbReference type="ARBA" id="ARBA00022729"/>
    </source>
</evidence>
<keyword evidence="3" id="KW-0813">Transport</keyword>
<dbReference type="STRING" id="1817893.AUJ66_02210"/>
<keyword evidence="5" id="KW-1133">Transmembrane helix</keyword>
<dbReference type="Pfam" id="PF01547">
    <property type="entry name" value="SBP_bac_1"/>
    <property type="match status" value="1"/>
</dbReference>
<dbReference type="AlphaFoldDB" id="A0A1J4SIA0"/>
<dbReference type="PANTHER" id="PTHR43649:SF31">
    <property type="entry name" value="SN-GLYCEROL-3-PHOSPHATE-BINDING PERIPLASMIC PROTEIN UGPB"/>
    <property type="match status" value="1"/>
</dbReference>
<organism evidence="6 7">
    <name type="scientific">Candidatus Desantisbacteria bacterium CG1_02_38_46</name>
    <dbReference type="NCBI Taxonomy" id="1817893"/>
    <lineage>
        <taxon>Bacteria</taxon>
        <taxon>Candidatus Desantisiibacteriota</taxon>
    </lineage>
</organism>
<comment type="subcellular location">
    <subcellularLocation>
        <location evidence="1">Cell envelope</location>
    </subcellularLocation>
</comment>
<feature type="transmembrane region" description="Helical" evidence="5">
    <location>
        <begin position="20"/>
        <end position="38"/>
    </location>
</feature>
<dbReference type="InterPro" id="IPR006059">
    <property type="entry name" value="SBP"/>
</dbReference>
<protein>
    <recommendedName>
        <fullName evidence="8">ABC transporter substrate-binding protein</fullName>
    </recommendedName>
</protein>
<evidence type="ECO:0000256" key="1">
    <source>
        <dbReference type="ARBA" id="ARBA00004196"/>
    </source>
</evidence>
<evidence type="ECO:0000313" key="6">
    <source>
        <dbReference type="EMBL" id="OIN97790.1"/>
    </source>
</evidence>
<dbReference type="GO" id="GO:0030313">
    <property type="term" value="C:cell envelope"/>
    <property type="evidence" value="ECO:0007669"/>
    <property type="project" value="UniProtKB-SubCell"/>
</dbReference>
<keyword evidence="5" id="KW-0472">Membrane</keyword>
<dbReference type="CDD" id="cd13585">
    <property type="entry name" value="PBP2_TMBP_like"/>
    <property type="match status" value="1"/>
</dbReference>
<name>A0A1J4SIA0_9BACT</name>
<evidence type="ECO:0000256" key="3">
    <source>
        <dbReference type="ARBA" id="ARBA00022448"/>
    </source>
</evidence>